<evidence type="ECO:0000256" key="1">
    <source>
        <dbReference type="SAM" id="MobiDB-lite"/>
    </source>
</evidence>
<gene>
    <name evidence="2" type="ORF">SI7747_05006923</name>
    <name evidence="3" type="ORF">SI8410_05007519</name>
</gene>
<dbReference type="AlphaFoldDB" id="A0A7I8KHX6"/>
<dbReference type="EMBL" id="LR743592">
    <property type="protein sequence ID" value="CAA2620754.1"/>
    <property type="molecule type" value="Genomic_DNA"/>
</dbReference>
<keyword evidence="4" id="KW-1185">Reference proteome</keyword>
<dbReference type="Proteomes" id="UP000663760">
    <property type="component" value="Chromosome 5"/>
</dbReference>
<evidence type="ECO:0000313" key="3">
    <source>
        <dbReference type="EMBL" id="CAA7396856.1"/>
    </source>
</evidence>
<sequence>MARRLMLEGERSEPARKRSGWLPTKQARRGSCRGS</sequence>
<name>A0A7I8KHX6_SPIIN</name>
<feature type="region of interest" description="Disordered" evidence="1">
    <location>
        <begin position="1"/>
        <end position="35"/>
    </location>
</feature>
<dbReference type="OrthoDB" id="1283009at2759"/>
<feature type="compositionally biased region" description="Basic and acidic residues" evidence="1">
    <location>
        <begin position="1"/>
        <end position="16"/>
    </location>
</feature>
<protein>
    <submittedName>
        <fullName evidence="3">Uncharacterized protein</fullName>
    </submittedName>
</protein>
<proteinExistence type="predicted"/>
<evidence type="ECO:0000313" key="4">
    <source>
        <dbReference type="Proteomes" id="UP000663760"/>
    </source>
</evidence>
<evidence type="ECO:0000313" key="2">
    <source>
        <dbReference type="EMBL" id="CAA2620754.1"/>
    </source>
</evidence>
<reference evidence="3" key="1">
    <citation type="submission" date="2020-02" db="EMBL/GenBank/DDBJ databases">
        <authorList>
            <person name="Scholz U."/>
            <person name="Mascher M."/>
            <person name="Fiebig A."/>
        </authorList>
    </citation>
    <scope>NUCLEOTIDE SEQUENCE</scope>
</reference>
<organism evidence="3 4">
    <name type="scientific">Spirodela intermedia</name>
    <name type="common">Intermediate duckweed</name>
    <dbReference type="NCBI Taxonomy" id="51605"/>
    <lineage>
        <taxon>Eukaryota</taxon>
        <taxon>Viridiplantae</taxon>
        <taxon>Streptophyta</taxon>
        <taxon>Embryophyta</taxon>
        <taxon>Tracheophyta</taxon>
        <taxon>Spermatophyta</taxon>
        <taxon>Magnoliopsida</taxon>
        <taxon>Liliopsida</taxon>
        <taxon>Araceae</taxon>
        <taxon>Lemnoideae</taxon>
        <taxon>Spirodela</taxon>
    </lineage>
</organism>
<accession>A0A7I8KHX6</accession>
<dbReference type="EMBL" id="LR746268">
    <property type="protein sequence ID" value="CAA7396856.1"/>
    <property type="molecule type" value="Genomic_DNA"/>
</dbReference>
<feature type="compositionally biased region" description="Basic residues" evidence="1">
    <location>
        <begin position="26"/>
        <end position="35"/>
    </location>
</feature>